<feature type="region of interest" description="Disordered" evidence="1">
    <location>
        <begin position="565"/>
        <end position="588"/>
    </location>
</feature>
<dbReference type="EMBL" id="SSOP01000008">
    <property type="protein sequence ID" value="KAB5595591.1"/>
    <property type="molecule type" value="Genomic_DNA"/>
</dbReference>
<feature type="compositionally biased region" description="Basic and acidic residues" evidence="1">
    <location>
        <begin position="579"/>
        <end position="588"/>
    </location>
</feature>
<gene>
    <name evidence="3" type="ORF">CTheo_1052</name>
</gene>
<proteinExistence type="predicted"/>
<accession>A0A5N5QVI7</accession>
<feature type="transmembrane region" description="Helical" evidence="2">
    <location>
        <begin position="93"/>
        <end position="115"/>
    </location>
</feature>
<dbReference type="Proteomes" id="UP000383932">
    <property type="component" value="Unassembled WGS sequence"/>
</dbReference>
<reference evidence="3 4" key="1">
    <citation type="journal article" date="2019" name="Fungal Biol. Biotechnol.">
        <title>Draft genome sequence of fastidious pathogen Ceratobasidium theobromae, which causes vascular-streak dieback in Theobroma cacao.</title>
        <authorList>
            <person name="Ali S.S."/>
            <person name="Asman A."/>
            <person name="Shao J."/>
            <person name="Firmansyah A.P."/>
            <person name="Susilo A.W."/>
            <person name="Rosmana A."/>
            <person name="McMahon P."/>
            <person name="Junaid M."/>
            <person name="Guest D."/>
            <person name="Kheng T.Y."/>
            <person name="Meinhardt L.W."/>
            <person name="Bailey B.A."/>
        </authorList>
    </citation>
    <scope>NUCLEOTIDE SEQUENCE [LARGE SCALE GENOMIC DNA]</scope>
    <source>
        <strain evidence="3 4">CT2</strain>
    </source>
</reference>
<name>A0A5N5QVI7_9AGAM</name>
<feature type="compositionally biased region" description="Basic and acidic residues" evidence="1">
    <location>
        <begin position="169"/>
        <end position="182"/>
    </location>
</feature>
<protein>
    <recommendedName>
        <fullName evidence="5">Transmembrane protein</fullName>
    </recommendedName>
</protein>
<organism evidence="3 4">
    <name type="scientific">Ceratobasidium theobromae</name>
    <dbReference type="NCBI Taxonomy" id="1582974"/>
    <lineage>
        <taxon>Eukaryota</taxon>
        <taxon>Fungi</taxon>
        <taxon>Dikarya</taxon>
        <taxon>Basidiomycota</taxon>
        <taxon>Agaricomycotina</taxon>
        <taxon>Agaricomycetes</taxon>
        <taxon>Cantharellales</taxon>
        <taxon>Ceratobasidiaceae</taxon>
        <taxon>Ceratobasidium</taxon>
    </lineage>
</organism>
<comment type="caution">
    <text evidence="3">The sequence shown here is derived from an EMBL/GenBank/DDBJ whole genome shotgun (WGS) entry which is preliminary data.</text>
</comment>
<keyword evidence="2" id="KW-1133">Transmembrane helix</keyword>
<feature type="transmembrane region" description="Helical" evidence="2">
    <location>
        <begin position="396"/>
        <end position="418"/>
    </location>
</feature>
<feature type="compositionally biased region" description="Low complexity" evidence="1">
    <location>
        <begin position="186"/>
        <end position="199"/>
    </location>
</feature>
<feature type="region of interest" description="Disordered" evidence="1">
    <location>
        <begin position="165"/>
        <end position="219"/>
    </location>
</feature>
<keyword evidence="4" id="KW-1185">Reference proteome</keyword>
<evidence type="ECO:0008006" key="5">
    <source>
        <dbReference type="Google" id="ProtNLM"/>
    </source>
</evidence>
<evidence type="ECO:0000313" key="3">
    <source>
        <dbReference type="EMBL" id="KAB5595591.1"/>
    </source>
</evidence>
<dbReference type="AlphaFoldDB" id="A0A5N5QVI7"/>
<keyword evidence="2" id="KW-0812">Transmembrane</keyword>
<keyword evidence="2" id="KW-0472">Membrane</keyword>
<evidence type="ECO:0000313" key="4">
    <source>
        <dbReference type="Proteomes" id="UP000383932"/>
    </source>
</evidence>
<evidence type="ECO:0000256" key="2">
    <source>
        <dbReference type="SAM" id="Phobius"/>
    </source>
</evidence>
<feature type="transmembrane region" description="Helical" evidence="2">
    <location>
        <begin position="542"/>
        <end position="559"/>
    </location>
</feature>
<feature type="transmembrane region" description="Helical" evidence="2">
    <location>
        <begin position="502"/>
        <end position="522"/>
    </location>
</feature>
<evidence type="ECO:0000256" key="1">
    <source>
        <dbReference type="SAM" id="MobiDB-lite"/>
    </source>
</evidence>
<sequence>MVVSSLTLLAFLFVAQNSLLGIDIIVLLVLGVLWLTMGAYTADIIGHQLCYSLRGQAIPAKNGSTYSAESYCRQMKVSGLVIRFIDLINLPQAILAFSWANFVALLIAFGVLLMITSMMSEKGYNDVWSTPISGITWNDDSEGTHRRQGRYSGQMQEYTYPEQTQEYLRQPDDYPRSPEFSRPRSTHSGRSGRSGRSSRAYAYYPDVSSGSSAPRQRPGHSVIVQNGQVTQVPGSGPPFIEFEVVCRANRSLKAREANERTCHLYTPPGGLTNYQDINAQFIQQGQAQPVCVVLGICANLTTHFLPTGLRSPLKVASTLTIVAFILLALRSQPRIDAVVLFVLTVLWLTMGAYSQDVIGHQFCYALKGQNIPAKNNTTFSAENYCRQMKTVLAFSWANFVFLSLSLIGLLTLVIKIYARGDQDIWANSMSDVTIFTEKPDIKPLGPQEYPMGSTSGRSGQTYVYYPGHNGAPLQHQACHSTGVSCAIAVQLALLALPGLRPYGTLIQILLALGACGTLAYVVSNDRRQNGNLTRDENGRNELKMIGMFFILWLTFALMFRTTSTGGAHSPSKAVAPTSDTHRNHDRERYDPYSNGYGRRCRGSYCVYEEWYY</sequence>
<dbReference type="OrthoDB" id="3201200at2759"/>